<dbReference type="GO" id="GO:0043138">
    <property type="term" value="F:3'-5' DNA helicase activity"/>
    <property type="evidence" value="ECO:0007669"/>
    <property type="project" value="UniProtKB-EC"/>
</dbReference>
<evidence type="ECO:0000256" key="5">
    <source>
        <dbReference type="ARBA" id="ARBA00022840"/>
    </source>
</evidence>
<keyword evidence="14" id="KW-1185">Reference proteome</keyword>
<comment type="caution">
    <text evidence="13">The sequence shown here is derived from an EMBL/GenBank/DDBJ whole genome shotgun (WGS) entry which is preliminary data.</text>
</comment>
<keyword evidence="2" id="KW-0547">Nucleotide-binding</keyword>
<dbReference type="CDD" id="cd18795">
    <property type="entry name" value="SF2_C_Ski2"/>
    <property type="match status" value="1"/>
</dbReference>
<dbReference type="GO" id="GO:0051321">
    <property type="term" value="P:meiotic cell cycle"/>
    <property type="evidence" value="ECO:0007669"/>
    <property type="project" value="UniProtKB-KW"/>
</dbReference>
<dbReference type="SUPFAM" id="SSF46785">
    <property type="entry name" value="Winged helix' DNA-binding domain"/>
    <property type="match status" value="1"/>
</dbReference>
<evidence type="ECO:0000256" key="2">
    <source>
        <dbReference type="ARBA" id="ARBA00022741"/>
    </source>
</evidence>
<dbReference type="AlphaFoldDB" id="A0AAD4LRV1"/>
<dbReference type="Gene3D" id="1.10.3380.10">
    <property type="entry name" value="Sec63 N-terminal domain-like domain"/>
    <property type="match status" value="1"/>
</dbReference>
<dbReference type="Pfam" id="PF00270">
    <property type="entry name" value="DEAD"/>
    <property type="match status" value="1"/>
</dbReference>
<dbReference type="Pfam" id="PF02889">
    <property type="entry name" value="Sec63"/>
    <property type="match status" value="1"/>
</dbReference>
<dbReference type="SMART" id="SM00973">
    <property type="entry name" value="Sec63"/>
    <property type="match status" value="1"/>
</dbReference>
<comment type="catalytic activity">
    <reaction evidence="10">
        <text>ATP + H2O = ADP + phosphate + H(+)</text>
        <dbReference type="Rhea" id="RHEA:13065"/>
        <dbReference type="ChEBI" id="CHEBI:15377"/>
        <dbReference type="ChEBI" id="CHEBI:15378"/>
        <dbReference type="ChEBI" id="CHEBI:30616"/>
        <dbReference type="ChEBI" id="CHEBI:43474"/>
        <dbReference type="ChEBI" id="CHEBI:456216"/>
        <dbReference type="EC" id="5.6.2.4"/>
    </reaction>
</comment>
<comment type="similarity">
    <text evidence="1">Belongs to the helicase family. SKI2 subfamily.</text>
</comment>
<evidence type="ECO:0000256" key="11">
    <source>
        <dbReference type="SAM" id="MobiDB-lite"/>
    </source>
</evidence>
<dbReference type="Gene3D" id="1.10.10.10">
    <property type="entry name" value="Winged helix-like DNA-binding domain superfamily/Winged helix DNA-binding domain"/>
    <property type="match status" value="1"/>
</dbReference>
<reference evidence="13" key="1">
    <citation type="submission" date="2022-01" db="EMBL/GenBank/DDBJ databases">
        <title>Comparative genomics reveals a dynamic genome evolution in the ectomycorrhizal milk-cap (Lactarius) mushrooms.</title>
        <authorList>
            <consortium name="DOE Joint Genome Institute"/>
            <person name="Lebreton A."/>
            <person name="Tang N."/>
            <person name="Kuo A."/>
            <person name="LaButti K."/>
            <person name="Drula E."/>
            <person name="Barry K."/>
            <person name="Clum A."/>
            <person name="Lipzen A."/>
            <person name="Mousain D."/>
            <person name="Ng V."/>
            <person name="Wang R."/>
            <person name="Wang X."/>
            <person name="Dai Y."/>
            <person name="Henrissat B."/>
            <person name="Grigoriev I.V."/>
            <person name="Guerin-Laguette A."/>
            <person name="Yu F."/>
            <person name="Martin F.M."/>
        </authorList>
    </citation>
    <scope>NUCLEOTIDE SEQUENCE</scope>
    <source>
        <strain evidence="13">QP</strain>
    </source>
</reference>
<dbReference type="InterPro" id="IPR036388">
    <property type="entry name" value="WH-like_DNA-bd_sf"/>
</dbReference>
<dbReference type="InterPro" id="IPR052247">
    <property type="entry name" value="Meiotic_Crossover_Helicase"/>
</dbReference>
<dbReference type="GO" id="GO:0003676">
    <property type="term" value="F:nucleic acid binding"/>
    <property type="evidence" value="ECO:0007669"/>
    <property type="project" value="InterPro"/>
</dbReference>
<dbReference type="InterPro" id="IPR001650">
    <property type="entry name" value="Helicase_C-like"/>
</dbReference>
<dbReference type="InterPro" id="IPR004179">
    <property type="entry name" value="Sec63-dom"/>
</dbReference>
<dbReference type="Pfam" id="PF23445">
    <property type="entry name" value="WHD_SNRNP200"/>
    <property type="match status" value="1"/>
</dbReference>
<dbReference type="PROSITE" id="PS51194">
    <property type="entry name" value="HELICASE_CTER"/>
    <property type="match status" value="1"/>
</dbReference>
<evidence type="ECO:0000313" key="14">
    <source>
        <dbReference type="Proteomes" id="UP001201163"/>
    </source>
</evidence>
<dbReference type="InterPro" id="IPR011545">
    <property type="entry name" value="DEAD/DEAH_box_helicase_dom"/>
</dbReference>
<keyword evidence="7" id="KW-0469">Meiosis</keyword>
<dbReference type="Pfam" id="PF00271">
    <property type="entry name" value="Helicase_C"/>
    <property type="match status" value="1"/>
</dbReference>
<accession>A0AAD4LRV1</accession>
<dbReference type="InterPro" id="IPR027417">
    <property type="entry name" value="P-loop_NTPase"/>
</dbReference>
<evidence type="ECO:0000256" key="7">
    <source>
        <dbReference type="ARBA" id="ARBA00023254"/>
    </source>
</evidence>
<dbReference type="PANTHER" id="PTHR47835:SF3">
    <property type="entry name" value="HELICASE FOR MEIOSIS 1"/>
    <property type="match status" value="1"/>
</dbReference>
<evidence type="ECO:0000256" key="10">
    <source>
        <dbReference type="ARBA" id="ARBA00048988"/>
    </source>
</evidence>
<keyword evidence="5" id="KW-0067">ATP-binding</keyword>
<protein>
    <recommendedName>
        <fullName evidence="9">DNA 3'-5' helicase</fullName>
        <ecNumber evidence="9">5.6.2.4</ecNumber>
    </recommendedName>
</protein>
<dbReference type="Proteomes" id="UP001201163">
    <property type="component" value="Unassembled WGS sequence"/>
</dbReference>
<dbReference type="Gene3D" id="3.40.50.300">
    <property type="entry name" value="P-loop containing nucleotide triphosphate hydrolases"/>
    <property type="match status" value="4"/>
</dbReference>
<dbReference type="GO" id="GO:0016787">
    <property type="term" value="F:hydrolase activity"/>
    <property type="evidence" value="ECO:0007669"/>
    <property type="project" value="UniProtKB-KW"/>
</dbReference>
<feature type="domain" description="Helicase C-terminal" evidence="12">
    <location>
        <begin position="350"/>
        <end position="535"/>
    </location>
</feature>
<organism evidence="13 14">
    <name type="scientific">Lactarius akahatsu</name>
    <dbReference type="NCBI Taxonomy" id="416441"/>
    <lineage>
        <taxon>Eukaryota</taxon>
        <taxon>Fungi</taxon>
        <taxon>Dikarya</taxon>
        <taxon>Basidiomycota</taxon>
        <taxon>Agaricomycotina</taxon>
        <taxon>Agaricomycetes</taxon>
        <taxon>Russulales</taxon>
        <taxon>Russulaceae</taxon>
        <taxon>Lactarius</taxon>
    </lineage>
</organism>
<keyword evidence="6" id="KW-0413">Isomerase</keyword>
<dbReference type="GO" id="GO:0005524">
    <property type="term" value="F:ATP binding"/>
    <property type="evidence" value="ECO:0007669"/>
    <property type="project" value="UniProtKB-KW"/>
</dbReference>
<proteinExistence type="inferred from homology"/>
<dbReference type="SUPFAM" id="SSF52540">
    <property type="entry name" value="P-loop containing nucleoside triphosphate hydrolases"/>
    <property type="match status" value="2"/>
</dbReference>
<dbReference type="InterPro" id="IPR036390">
    <property type="entry name" value="WH_DNA-bd_sf"/>
</dbReference>
<comment type="catalytic activity">
    <reaction evidence="8">
        <text>Couples ATP hydrolysis with the unwinding of duplex DNA by translocating in the 3'-5' direction.</text>
        <dbReference type="EC" id="5.6.2.4"/>
    </reaction>
</comment>
<dbReference type="InterPro" id="IPR057842">
    <property type="entry name" value="WH_MER3"/>
</dbReference>
<dbReference type="PANTHER" id="PTHR47835">
    <property type="entry name" value="HFM1, ATP DEPENDENT DNA HELICASE HOMOLOG"/>
    <property type="match status" value="1"/>
</dbReference>
<dbReference type="FunFam" id="1.10.10.10:FF:000012">
    <property type="entry name" value="U5 small nuclear ribonucleoprotein helicase"/>
    <property type="match status" value="1"/>
</dbReference>
<evidence type="ECO:0000256" key="9">
    <source>
        <dbReference type="ARBA" id="ARBA00034808"/>
    </source>
</evidence>
<sequence length="946" mass="105932">MDEEDEYGIPHDYYSSEGSLQNYYPEKFPPSSFDGTLEDFLGESQPDSFGEWSWNPLSGLPSGAPSEPDDIEQFDDEPFSHRGLAGRPFPQHSPVLLPHQVSRESDLSTTYHTIGRSFHEQENTVARLPNGPMQNAHMNQMSVQKQRSKLDSDMQRGPLDGRLNGHNDPNICNPDDIRLREVSELPAMYRTMFKFATFNAMQSSCFDTITKSDENVVSLRNFTSTPAQTTILLGSRLLPSTHIDTAPTGSGKTVLFELSIIHMLFTSAGRNSAEKSAHSQLLSQIQLFLIDEVHILNELRGSTLEVVVSRMKTRGSAVRFVAVSATVPNIDDVAHWISSRHSNGAAATFRFGEEYRPCQLSRFVYGFPRGKNQNDFLFARSLNYRLFPLLQQHSANKPILIFVSTRKELAAAGIGAHHAGLELSDKRLVEELFTNRILRVIVATSTLAVGVNLPAHIVVIKDVKIFQNGVSQEYSDLDIMQMIGRAGRPQFDKEGVAIIMCESGLESKYRALGQGQTILESSLHTNLAEHLNSEIGLGTITNIATAKEWLRNSFMFRRMAQNPQRYMSKELNWQDGLNGMIMQCVSDLRSAELLNYVEGGATELRSTEFGDIMSKYYMKQATMALIMNLPIKATLREMLEMLAASEEFSELKIRAGDKQVYNKLQEHIDIRFKIKRIEKAADKVFLLIQAILGKVSLHATEYKSRESNPLLDSVIVFRHASRIARAMVEVAIAKRNGAQIKHGLELARNISARVWEDRPSVLCQIETIGEKSMKVILAENGITNFDKLRVQDPGYIDMLLNKKQPSGHKILFAVRELPRYSVTIDELSVVHSTSDSPIDVELDIHTKSLQESKSFSVTAKLTKPSQSIFVYMSSDAVAGVTISSQYKPQIDVNEFPVVDTRPMTDMEMVLDGLEHNDDFWNIAPSDDEVPIVDSNQGHLGKGTHGC</sequence>
<evidence type="ECO:0000256" key="6">
    <source>
        <dbReference type="ARBA" id="ARBA00023235"/>
    </source>
</evidence>
<dbReference type="EC" id="5.6.2.4" evidence="9"/>
<keyword evidence="3" id="KW-0378">Hydrolase</keyword>
<dbReference type="SUPFAM" id="SSF158702">
    <property type="entry name" value="Sec63 N-terminal domain-like"/>
    <property type="match status" value="1"/>
</dbReference>
<name>A0AAD4LRV1_9AGAM</name>
<evidence type="ECO:0000259" key="12">
    <source>
        <dbReference type="PROSITE" id="PS51194"/>
    </source>
</evidence>
<gene>
    <name evidence="13" type="ORF">EDB92DRAFT_1939153</name>
</gene>
<evidence type="ECO:0000256" key="8">
    <source>
        <dbReference type="ARBA" id="ARBA00034617"/>
    </source>
</evidence>
<evidence type="ECO:0000256" key="1">
    <source>
        <dbReference type="ARBA" id="ARBA00010140"/>
    </source>
</evidence>
<evidence type="ECO:0000256" key="4">
    <source>
        <dbReference type="ARBA" id="ARBA00022806"/>
    </source>
</evidence>
<dbReference type="SMART" id="SM00490">
    <property type="entry name" value="HELICc"/>
    <property type="match status" value="1"/>
</dbReference>
<keyword evidence="4" id="KW-0347">Helicase</keyword>
<evidence type="ECO:0000313" key="13">
    <source>
        <dbReference type="EMBL" id="KAH9001412.1"/>
    </source>
</evidence>
<evidence type="ECO:0000256" key="3">
    <source>
        <dbReference type="ARBA" id="ARBA00022801"/>
    </source>
</evidence>
<dbReference type="EMBL" id="JAKELL010000001">
    <property type="protein sequence ID" value="KAH9001412.1"/>
    <property type="molecule type" value="Genomic_DNA"/>
</dbReference>
<feature type="region of interest" description="Disordered" evidence="11">
    <location>
        <begin position="1"/>
        <end position="20"/>
    </location>
</feature>